<dbReference type="OrthoDB" id="9784461at2"/>
<feature type="binding site" evidence="4">
    <location>
        <begin position="8"/>
        <end position="15"/>
    </location>
    <ligand>
        <name>ATP</name>
        <dbReference type="ChEBI" id="CHEBI:30616"/>
    </ligand>
</feature>
<organism evidence="7 8">
    <name type="scientific">Ferrimonas aestuarii</name>
    <dbReference type="NCBI Taxonomy" id="2569539"/>
    <lineage>
        <taxon>Bacteria</taxon>
        <taxon>Pseudomonadati</taxon>
        <taxon>Pseudomonadota</taxon>
        <taxon>Gammaproteobacteria</taxon>
        <taxon>Alteromonadales</taxon>
        <taxon>Ferrimonadaceae</taxon>
        <taxon>Ferrimonas</taxon>
    </lineage>
</organism>
<gene>
    <name evidence="7" type="primary">rapZ</name>
    <name evidence="7" type="ORF">FCL42_07065</name>
</gene>
<evidence type="ECO:0000256" key="2">
    <source>
        <dbReference type="ARBA" id="ARBA00022840"/>
    </source>
</evidence>
<dbReference type="InterPro" id="IPR027417">
    <property type="entry name" value="P-loop_NTPase"/>
</dbReference>
<evidence type="ECO:0000259" key="6">
    <source>
        <dbReference type="Pfam" id="PF22740"/>
    </source>
</evidence>
<feature type="domain" description="RapZ-like N-terminal" evidence="5">
    <location>
        <begin position="1"/>
        <end position="155"/>
    </location>
</feature>
<feature type="domain" description="RapZ C-terminal" evidence="6">
    <location>
        <begin position="162"/>
        <end position="279"/>
    </location>
</feature>
<keyword evidence="3 4" id="KW-0342">GTP-binding</keyword>
<dbReference type="Proteomes" id="UP000305675">
    <property type="component" value="Unassembled WGS sequence"/>
</dbReference>
<dbReference type="InterPro" id="IPR005337">
    <property type="entry name" value="RapZ-like"/>
</dbReference>
<dbReference type="PIRSF" id="PIRSF005052">
    <property type="entry name" value="P-loopkin"/>
    <property type="match status" value="1"/>
</dbReference>
<evidence type="ECO:0000313" key="7">
    <source>
        <dbReference type="EMBL" id="TKB55972.1"/>
    </source>
</evidence>
<keyword evidence="8" id="KW-1185">Reference proteome</keyword>
<accession>A0A4U1BRN6</accession>
<dbReference type="Pfam" id="PF03668">
    <property type="entry name" value="RapZ-like_N"/>
    <property type="match status" value="1"/>
</dbReference>
<dbReference type="PANTHER" id="PTHR30448:SF0">
    <property type="entry name" value="RNASE ADAPTER PROTEIN RAPZ"/>
    <property type="match status" value="1"/>
</dbReference>
<evidence type="ECO:0000259" key="5">
    <source>
        <dbReference type="Pfam" id="PF03668"/>
    </source>
</evidence>
<keyword evidence="2 4" id="KW-0067">ATP-binding</keyword>
<keyword evidence="1 4" id="KW-0547">Nucleotide-binding</keyword>
<dbReference type="InterPro" id="IPR053931">
    <property type="entry name" value="RapZ_C"/>
</dbReference>
<dbReference type="GO" id="GO:0005524">
    <property type="term" value="F:ATP binding"/>
    <property type="evidence" value="ECO:0007669"/>
    <property type="project" value="UniProtKB-UniRule"/>
</dbReference>
<dbReference type="NCBIfam" id="NF003828">
    <property type="entry name" value="PRK05416.1"/>
    <property type="match status" value="1"/>
</dbReference>
<evidence type="ECO:0000256" key="1">
    <source>
        <dbReference type="ARBA" id="ARBA00022741"/>
    </source>
</evidence>
<dbReference type="InterPro" id="IPR053930">
    <property type="entry name" value="RapZ-like_N"/>
</dbReference>
<name>A0A4U1BRN6_9GAMM</name>
<proteinExistence type="inferred from homology"/>
<evidence type="ECO:0000256" key="3">
    <source>
        <dbReference type="ARBA" id="ARBA00023134"/>
    </source>
</evidence>
<dbReference type="Pfam" id="PF22740">
    <property type="entry name" value="PapZ_C"/>
    <property type="match status" value="1"/>
</dbReference>
<dbReference type="AlphaFoldDB" id="A0A4U1BRN6"/>
<evidence type="ECO:0000313" key="8">
    <source>
        <dbReference type="Proteomes" id="UP000305675"/>
    </source>
</evidence>
<dbReference type="Gene3D" id="3.40.50.300">
    <property type="entry name" value="P-loop containing nucleotide triphosphate hydrolases"/>
    <property type="match status" value="1"/>
</dbReference>
<dbReference type="EMBL" id="SWCJ01000004">
    <property type="protein sequence ID" value="TKB55972.1"/>
    <property type="molecule type" value="Genomic_DNA"/>
</dbReference>
<protein>
    <submittedName>
        <fullName evidence="7">RNase adapter RapZ</fullName>
    </submittedName>
</protein>
<dbReference type="PANTHER" id="PTHR30448">
    <property type="entry name" value="RNASE ADAPTER PROTEIN RAPZ"/>
    <property type="match status" value="1"/>
</dbReference>
<dbReference type="GO" id="GO:0005525">
    <property type="term" value="F:GTP binding"/>
    <property type="evidence" value="ECO:0007669"/>
    <property type="project" value="UniProtKB-UniRule"/>
</dbReference>
<sequence length="283" mass="32152">MKLIILSGRSGAGKSVALRVLEDLGCYCVDNLPATMLGDLVQEMRHSCDTLAVSLDIRNLPGHSERIPELLKALPPEVEQQVYFLDAKDDTLIRRYSETRRLHPLSVNGRSLADAIAAEVEMLKPLKAIADHSFLTDQLSVHQLADEIRTRLLGQTERELLMVFESFGFKHGIANDADFVFDVRFLPNPHWDPKLRPLTGLDKPVQEYFESESEVARFIDHTQAFINNWLPMLQRNNRAYLTIAIGCTGGQHRSVYIAQQLAKRFSQSQHQTSVRHRELNQPD</sequence>
<reference evidence="7 8" key="1">
    <citation type="submission" date="2019-04" db="EMBL/GenBank/DDBJ databases">
        <authorList>
            <person name="Hwang J.C."/>
        </authorList>
    </citation>
    <scope>NUCLEOTIDE SEQUENCE [LARGE SCALE GENOMIC DNA]</scope>
    <source>
        <strain evidence="7 8">IMCC35002</strain>
    </source>
</reference>
<comment type="caution">
    <text evidence="7">The sequence shown here is derived from an EMBL/GenBank/DDBJ whole genome shotgun (WGS) entry which is preliminary data.</text>
</comment>
<dbReference type="RefSeq" id="WP_136862701.1">
    <property type="nucleotide sequence ID" value="NZ_SWCJ01000004.1"/>
</dbReference>
<feature type="binding site" evidence="4">
    <location>
        <begin position="56"/>
        <end position="59"/>
    </location>
    <ligand>
        <name>GTP</name>
        <dbReference type="ChEBI" id="CHEBI:37565"/>
    </ligand>
</feature>
<evidence type="ECO:0000256" key="4">
    <source>
        <dbReference type="HAMAP-Rule" id="MF_00636"/>
    </source>
</evidence>
<dbReference type="SUPFAM" id="SSF52540">
    <property type="entry name" value="P-loop containing nucleoside triphosphate hydrolases"/>
    <property type="match status" value="1"/>
</dbReference>
<dbReference type="HAMAP" id="MF_00636">
    <property type="entry name" value="RapZ_like"/>
    <property type="match status" value="1"/>
</dbReference>